<dbReference type="Pfam" id="PF08241">
    <property type="entry name" value="Methyltransf_11"/>
    <property type="match status" value="1"/>
</dbReference>
<evidence type="ECO:0000259" key="1">
    <source>
        <dbReference type="Pfam" id="PF08241"/>
    </source>
</evidence>
<dbReference type="SUPFAM" id="SSF53335">
    <property type="entry name" value="S-adenosyl-L-methionine-dependent methyltransferases"/>
    <property type="match status" value="1"/>
</dbReference>
<evidence type="ECO:0000313" key="2">
    <source>
        <dbReference type="EMBL" id="OGH86445.1"/>
    </source>
</evidence>
<evidence type="ECO:0000313" key="3">
    <source>
        <dbReference type="Proteomes" id="UP000178349"/>
    </source>
</evidence>
<dbReference type="PANTHER" id="PTHR43861:SF6">
    <property type="entry name" value="METHYLTRANSFERASE TYPE 11"/>
    <property type="match status" value="1"/>
</dbReference>
<dbReference type="GO" id="GO:0008757">
    <property type="term" value="F:S-adenosylmethionine-dependent methyltransferase activity"/>
    <property type="evidence" value="ECO:0007669"/>
    <property type="project" value="InterPro"/>
</dbReference>
<dbReference type="CDD" id="cd02440">
    <property type="entry name" value="AdoMet_MTases"/>
    <property type="match status" value="1"/>
</dbReference>
<dbReference type="InterPro" id="IPR029063">
    <property type="entry name" value="SAM-dependent_MTases_sf"/>
</dbReference>
<feature type="domain" description="Methyltransferase type 11" evidence="1">
    <location>
        <begin position="44"/>
        <end position="136"/>
    </location>
</feature>
<protein>
    <recommendedName>
        <fullName evidence="1">Methyltransferase type 11 domain-containing protein</fullName>
    </recommendedName>
</protein>
<accession>A0A1F6NRC6</accession>
<dbReference type="Gene3D" id="3.40.50.150">
    <property type="entry name" value="Vaccinia Virus protein VP39"/>
    <property type="match status" value="1"/>
</dbReference>
<dbReference type="PANTHER" id="PTHR43861">
    <property type="entry name" value="TRANS-ACONITATE 2-METHYLTRANSFERASE-RELATED"/>
    <property type="match status" value="1"/>
</dbReference>
<name>A0A1F6NRC6_9BACT</name>
<gene>
    <name evidence="2" type="ORF">A2493_00035</name>
</gene>
<comment type="caution">
    <text evidence="2">The sequence shown here is derived from an EMBL/GenBank/DDBJ whole genome shotgun (WGS) entry which is preliminary data.</text>
</comment>
<proteinExistence type="predicted"/>
<sequence>MKRNNTVYINKNSSFQNYLKWCDEKQVVLSKLREVVGINKNSLLDIGAGDGTFAYGLEDLFEFITLIEPSINTIETLKNKCVSEKYTIIHDKFENVVLDKKFDVILVSHAIRFLQNPENKVEEIKKLLNSDGVLIVVTNAFDEDYYKFYKTFEKEIIKDPKDKFYFDYKKILEENYSKLFIETAKAELIIPSVEDAVNMLDFFYDVSISDIPQKTIDEVRNYFIKNYDSEKVVFKYPQNIYIAKK</sequence>
<reference evidence="2 3" key="1">
    <citation type="journal article" date="2016" name="Nat. Commun.">
        <title>Thousands of microbial genomes shed light on interconnected biogeochemical processes in an aquifer system.</title>
        <authorList>
            <person name="Anantharaman K."/>
            <person name="Brown C.T."/>
            <person name="Hug L.A."/>
            <person name="Sharon I."/>
            <person name="Castelle C.J."/>
            <person name="Probst A.J."/>
            <person name="Thomas B.C."/>
            <person name="Singh A."/>
            <person name="Wilkins M.J."/>
            <person name="Karaoz U."/>
            <person name="Brodie E.L."/>
            <person name="Williams K.H."/>
            <person name="Hubbard S.S."/>
            <person name="Banfield J.F."/>
        </authorList>
    </citation>
    <scope>NUCLEOTIDE SEQUENCE [LARGE SCALE GENOMIC DNA]</scope>
</reference>
<dbReference type="AlphaFoldDB" id="A0A1F6NRC6"/>
<dbReference type="InterPro" id="IPR013216">
    <property type="entry name" value="Methyltransf_11"/>
</dbReference>
<dbReference type="EMBL" id="MFQW01000018">
    <property type="protein sequence ID" value="OGH86445.1"/>
    <property type="molecule type" value="Genomic_DNA"/>
</dbReference>
<organism evidence="2 3">
    <name type="scientific">Candidatus Magasanikbacteria bacterium RIFOXYC12_FULL_33_11</name>
    <dbReference type="NCBI Taxonomy" id="1798701"/>
    <lineage>
        <taxon>Bacteria</taxon>
        <taxon>Candidatus Magasanikiibacteriota</taxon>
    </lineage>
</organism>
<dbReference type="Proteomes" id="UP000178349">
    <property type="component" value="Unassembled WGS sequence"/>
</dbReference>